<evidence type="ECO:0000256" key="1">
    <source>
        <dbReference type="SAM" id="Phobius"/>
    </source>
</evidence>
<dbReference type="EMBL" id="CP159534">
    <property type="protein sequence ID" value="XCJ71386.1"/>
    <property type="molecule type" value="Genomic_DNA"/>
</dbReference>
<keyword evidence="1" id="KW-0472">Membrane</keyword>
<reference evidence="2" key="1">
    <citation type="submission" date="2024-06" db="EMBL/GenBank/DDBJ databases">
        <title>Streptomyces sp. strain HUAS MG91 genome sequences.</title>
        <authorList>
            <person name="Mo P."/>
        </authorList>
    </citation>
    <scope>NUCLEOTIDE SEQUENCE</scope>
    <source>
        <strain evidence="2">HUAS MG91</strain>
    </source>
</reference>
<gene>
    <name evidence="2" type="ORF">ABII15_16040</name>
</gene>
<feature type="transmembrane region" description="Helical" evidence="1">
    <location>
        <begin position="171"/>
        <end position="191"/>
    </location>
</feature>
<keyword evidence="1" id="KW-1133">Transmembrane helix</keyword>
<accession>A0AAU8IT54</accession>
<dbReference type="AlphaFoldDB" id="A0AAU8IT54"/>
<dbReference type="KEGG" id="stac:ABII15_16040"/>
<keyword evidence="1" id="KW-0812">Transmembrane</keyword>
<evidence type="ECO:0000313" key="2">
    <source>
        <dbReference type="EMBL" id="XCJ71386.1"/>
    </source>
</evidence>
<feature type="transmembrane region" description="Helical" evidence="1">
    <location>
        <begin position="34"/>
        <end position="53"/>
    </location>
</feature>
<sequence length="314" mass="33875">MSTEAWAEAVPDSVGPAAQHGPTDYALRAYRIRCVTLAVLGTFMLLLATVLQFTHPVVGLWYGGATLSASALVSWRNSRRITRALETHPWTRCPATVRPPRRAPLVVLRDPSSGTLTLLKCGFVNQTAPKTDGPLWWAGTPQGGGVLSTPGGSALTWAFPVRQHTRRRRPVFRWVVIVGVLMCALGFAGYLSEKHDPMVELSVVDGSTAPGPCTVSYEDPFTGDRHRGAFVCQGHHDPLIPDTEFGWVVAHGPWRGDLYNADREGTPNYTASGLCFLGGACATLLGVTGGAVSRYRRRATRTSAHTLAPPPPLE</sequence>
<feature type="transmembrane region" description="Helical" evidence="1">
    <location>
        <begin position="269"/>
        <end position="292"/>
    </location>
</feature>
<name>A0AAU8IT54_9ACTN</name>
<proteinExistence type="predicted"/>
<organism evidence="2">
    <name type="scientific">Streptomyces tabacisoli</name>
    <dbReference type="NCBI Taxonomy" id="3156398"/>
    <lineage>
        <taxon>Bacteria</taxon>
        <taxon>Bacillati</taxon>
        <taxon>Actinomycetota</taxon>
        <taxon>Actinomycetes</taxon>
        <taxon>Kitasatosporales</taxon>
        <taxon>Streptomycetaceae</taxon>
        <taxon>Streptomyces</taxon>
    </lineage>
</organism>
<protein>
    <submittedName>
        <fullName evidence="2">Uncharacterized protein</fullName>
    </submittedName>
</protein>
<feature type="transmembrane region" description="Helical" evidence="1">
    <location>
        <begin position="59"/>
        <end position="75"/>
    </location>
</feature>
<dbReference type="RefSeq" id="WP_353942999.1">
    <property type="nucleotide sequence ID" value="NZ_CP159534.1"/>
</dbReference>